<dbReference type="InterPro" id="IPR004837">
    <property type="entry name" value="NaCa_Exmemb"/>
</dbReference>
<feature type="transmembrane region" description="Helical" evidence="5">
    <location>
        <begin position="267"/>
        <end position="288"/>
    </location>
</feature>
<keyword evidence="2 5" id="KW-0812">Transmembrane</keyword>
<sequence>MFWLYILFFLISCFLLIISGKWLIDAMSSIATILKLKEFVVAFFIVAIGTSIPNLVVGVVSALNGVPELSFGDVVGANIFDLSLVMGLTALISKAGLSSNSKTVQGSSIFSIIIAVLPLILVLDGSLSRIDGVLLLLGFIIYSVWLFGKKERFTKIYDSSPKRINLSLLFKNIRIIAFGMILLLAGGQGVVKSATFFAQNLNMPIGLIGMFVVAIGTCLPETFFCLHAARKNQDWLILGNLMGNVVITATLVLGIVALISPINVGNISSFAVARFFLLAAAVLFFLFIKTSQKITKKEGLLLASLYFAFIIAEIIVSIF</sequence>
<evidence type="ECO:0000313" key="7">
    <source>
        <dbReference type="EMBL" id="OGZ23295.1"/>
    </source>
</evidence>
<feature type="domain" description="Sodium/calcium exchanger membrane region" evidence="6">
    <location>
        <begin position="175"/>
        <end position="312"/>
    </location>
</feature>
<evidence type="ECO:0000259" key="6">
    <source>
        <dbReference type="Pfam" id="PF01699"/>
    </source>
</evidence>
<feature type="transmembrane region" description="Helical" evidence="5">
    <location>
        <begin position="129"/>
        <end position="147"/>
    </location>
</feature>
<dbReference type="AlphaFoldDB" id="A0A1G2EBV0"/>
<organism evidence="7 8">
    <name type="scientific">Candidatus Nealsonbacteria bacterium RIFCSPLOWO2_01_FULL_41_9</name>
    <dbReference type="NCBI Taxonomy" id="1801671"/>
    <lineage>
        <taxon>Bacteria</taxon>
        <taxon>Candidatus Nealsoniibacteriota</taxon>
    </lineage>
</organism>
<dbReference type="Proteomes" id="UP000176406">
    <property type="component" value="Unassembled WGS sequence"/>
</dbReference>
<feature type="transmembrane region" description="Helical" evidence="5">
    <location>
        <begin position="205"/>
        <end position="229"/>
    </location>
</feature>
<feature type="transmembrane region" description="Helical" evidence="5">
    <location>
        <begin position="168"/>
        <end position="185"/>
    </location>
</feature>
<dbReference type="GO" id="GO:0008273">
    <property type="term" value="F:calcium, potassium:sodium antiporter activity"/>
    <property type="evidence" value="ECO:0007669"/>
    <property type="project" value="TreeGrafter"/>
</dbReference>
<dbReference type="EMBL" id="MHMG01000021">
    <property type="protein sequence ID" value="OGZ23295.1"/>
    <property type="molecule type" value="Genomic_DNA"/>
</dbReference>
<feature type="transmembrane region" description="Helical" evidence="5">
    <location>
        <begin position="75"/>
        <end position="92"/>
    </location>
</feature>
<gene>
    <name evidence="7" type="ORF">A3A08_00710</name>
</gene>
<reference evidence="7 8" key="1">
    <citation type="journal article" date="2016" name="Nat. Commun.">
        <title>Thousands of microbial genomes shed light on interconnected biogeochemical processes in an aquifer system.</title>
        <authorList>
            <person name="Anantharaman K."/>
            <person name="Brown C.T."/>
            <person name="Hug L.A."/>
            <person name="Sharon I."/>
            <person name="Castelle C.J."/>
            <person name="Probst A.J."/>
            <person name="Thomas B.C."/>
            <person name="Singh A."/>
            <person name="Wilkins M.J."/>
            <person name="Karaoz U."/>
            <person name="Brodie E.L."/>
            <person name="Williams K.H."/>
            <person name="Hubbard S.S."/>
            <person name="Banfield J.F."/>
        </authorList>
    </citation>
    <scope>NUCLEOTIDE SEQUENCE [LARGE SCALE GENOMIC DNA]</scope>
</reference>
<evidence type="ECO:0000256" key="2">
    <source>
        <dbReference type="ARBA" id="ARBA00022692"/>
    </source>
</evidence>
<dbReference type="InterPro" id="IPR044880">
    <property type="entry name" value="NCX_ion-bd_dom_sf"/>
</dbReference>
<feature type="transmembrane region" description="Helical" evidence="5">
    <location>
        <begin position="241"/>
        <end position="261"/>
    </location>
</feature>
<evidence type="ECO:0000313" key="8">
    <source>
        <dbReference type="Proteomes" id="UP000176406"/>
    </source>
</evidence>
<dbReference type="GO" id="GO:0005886">
    <property type="term" value="C:plasma membrane"/>
    <property type="evidence" value="ECO:0007669"/>
    <property type="project" value="TreeGrafter"/>
</dbReference>
<dbReference type="Gene3D" id="1.20.1420.30">
    <property type="entry name" value="NCX, central ion-binding region"/>
    <property type="match status" value="1"/>
</dbReference>
<name>A0A1G2EBV0_9BACT</name>
<dbReference type="PANTHER" id="PTHR10846">
    <property type="entry name" value="SODIUM/POTASSIUM/CALCIUM EXCHANGER"/>
    <property type="match status" value="1"/>
</dbReference>
<accession>A0A1G2EBV0</accession>
<feature type="transmembrane region" description="Helical" evidence="5">
    <location>
        <begin position="300"/>
        <end position="318"/>
    </location>
</feature>
<feature type="domain" description="Sodium/calcium exchanger membrane region" evidence="6">
    <location>
        <begin position="5"/>
        <end position="147"/>
    </location>
</feature>
<evidence type="ECO:0000256" key="5">
    <source>
        <dbReference type="SAM" id="Phobius"/>
    </source>
</evidence>
<dbReference type="InterPro" id="IPR004481">
    <property type="entry name" value="K/Na/Ca-exchanger"/>
</dbReference>
<evidence type="ECO:0000256" key="4">
    <source>
        <dbReference type="ARBA" id="ARBA00023136"/>
    </source>
</evidence>
<dbReference type="GO" id="GO:0006874">
    <property type="term" value="P:intracellular calcium ion homeostasis"/>
    <property type="evidence" value="ECO:0007669"/>
    <property type="project" value="TreeGrafter"/>
</dbReference>
<protein>
    <recommendedName>
        <fullName evidence="6">Sodium/calcium exchanger membrane region domain-containing protein</fullName>
    </recommendedName>
</protein>
<dbReference type="Pfam" id="PF01699">
    <property type="entry name" value="Na_Ca_ex"/>
    <property type="match status" value="2"/>
</dbReference>
<comment type="caution">
    <text evidence="7">The sequence shown here is derived from an EMBL/GenBank/DDBJ whole genome shotgun (WGS) entry which is preliminary data.</text>
</comment>
<feature type="transmembrane region" description="Helical" evidence="5">
    <location>
        <begin position="39"/>
        <end position="63"/>
    </location>
</feature>
<comment type="subcellular location">
    <subcellularLocation>
        <location evidence="1">Membrane</location>
        <topology evidence="1">Multi-pass membrane protein</topology>
    </subcellularLocation>
</comment>
<keyword evidence="4 5" id="KW-0472">Membrane</keyword>
<proteinExistence type="predicted"/>
<feature type="transmembrane region" description="Helical" evidence="5">
    <location>
        <begin position="6"/>
        <end position="27"/>
    </location>
</feature>
<keyword evidence="3 5" id="KW-1133">Transmembrane helix</keyword>
<evidence type="ECO:0000256" key="1">
    <source>
        <dbReference type="ARBA" id="ARBA00004141"/>
    </source>
</evidence>
<dbReference type="GO" id="GO:0005262">
    <property type="term" value="F:calcium channel activity"/>
    <property type="evidence" value="ECO:0007669"/>
    <property type="project" value="TreeGrafter"/>
</dbReference>
<dbReference type="PANTHER" id="PTHR10846:SF8">
    <property type="entry name" value="INNER MEMBRANE PROTEIN YRBG"/>
    <property type="match status" value="1"/>
</dbReference>
<evidence type="ECO:0000256" key="3">
    <source>
        <dbReference type="ARBA" id="ARBA00022989"/>
    </source>
</evidence>
<feature type="transmembrane region" description="Helical" evidence="5">
    <location>
        <begin position="104"/>
        <end position="123"/>
    </location>
</feature>